<organism evidence="2 3">
    <name type="scientific">Ranitomeya imitator</name>
    <name type="common">mimic poison frog</name>
    <dbReference type="NCBI Taxonomy" id="111125"/>
    <lineage>
        <taxon>Eukaryota</taxon>
        <taxon>Metazoa</taxon>
        <taxon>Chordata</taxon>
        <taxon>Craniata</taxon>
        <taxon>Vertebrata</taxon>
        <taxon>Euteleostomi</taxon>
        <taxon>Amphibia</taxon>
        <taxon>Batrachia</taxon>
        <taxon>Anura</taxon>
        <taxon>Neobatrachia</taxon>
        <taxon>Hyloidea</taxon>
        <taxon>Dendrobatidae</taxon>
        <taxon>Dendrobatinae</taxon>
        <taxon>Ranitomeya</taxon>
    </lineage>
</organism>
<name>A0ABN9MCH8_9NEOB</name>
<reference evidence="2" key="1">
    <citation type="submission" date="2023-07" db="EMBL/GenBank/DDBJ databases">
        <authorList>
            <person name="Stuckert A."/>
        </authorList>
    </citation>
    <scope>NUCLEOTIDE SEQUENCE</scope>
</reference>
<dbReference type="EMBL" id="CAUEEQ010053939">
    <property type="protein sequence ID" value="CAJ0962014.1"/>
    <property type="molecule type" value="Genomic_DNA"/>
</dbReference>
<evidence type="ECO:0000313" key="3">
    <source>
        <dbReference type="Proteomes" id="UP001176940"/>
    </source>
</evidence>
<accession>A0ABN9MCH8</accession>
<evidence type="ECO:0000256" key="1">
    <source>
        <dbReference type="SAM" id="MobiDB-lite"/>
    </source>
</evidence>
<dbReference type="Proteomes" id="UP001176940">
    <property type="component" value="Unassembled WGS sequence"/>
</dbReference>
<evidence type="ECO:0000313" key="2">
    <source>
        <dbReference type="EMBL" id="CAJ0962014.1"/>
    </source>
</evidence>
<keyword evidence="3" id="KW-1185">Reference proteome</keyword>
<sequence length="136" mass="14309">MKLNHPMGIDVKRMVEMIKMSNNGGGRCQIAFLKNAEHPFEKRVFPGQNTEGNIPAPEPGEDSTPETAESADDASSLGAPGSIPVVAGTSAASDATSSGTASADQNDVPLNRRTSVNPFPHMTASEFSDNQSDHNL</sequence>
<comment type="caution">
    <text evidence="2">The sequence shown here is derived from an EMBL/GenBank/DDBJ whole genome shotgun (WGS) entry which is preliminary data.</text>
</comment>
<gene>
    <name evidence="2" type="ORF">RIMI_LOCUS18014544</name>
</gene>
<feature type="region of interest" description="Disordered" evidence="1">
    <location>
        <begin position="42"/>
        <end position="136"/>
    </location>
</feature>
<feature type="compositionally biased region" description="Low complexity" evidence="1">
    <location>
        <begin position="87"/>
        <end position="104"/>
    </location>
</feature>
<feature type="compositionally biased region" description="Acidic residues" evidence="1">
    <location>
        <begin position="59"/>
        <end position="72"/>
    </location>
</feature>
<proteinExistence type="predicted"/>
<protein>
    <submittedName>
        <fullName evidence="2">Uncharacterized protein</fullName>
    </submittedName>
</protein>